<dbReference type="Proteomes" id="UP001146120">
    <property type="component" value="Unassembled WGS sequence"/>
</dbReference>
<feature type="non-terminal residue" evidence="7">
    <location>
        <position position="1"/>
    </location>
</feature>
<keyword evidence="8" id="KW-1185">Reference proteome</keyword>
<accession>A0AAV2YEG3</accession>
<comment type="caution">
    <text evidence="7">The sequence shown here is derived from an EMBL/GenBank/DDBJ whole genome shotgun (WGS) entry which is preliminary data.</text>
</comment>
<protein>
    <submittedName>
        <fullName evidence="7">Uncharacterized protein</fullName>
    </submittedName>
</protein>
<dbReference type="PANTHER" id="PTHR13315">
    <property type="entry name" value="METALLO PHOSPHOESTERASE RELATED"/>
    <property type="match status" value="1"/>
</dbReference>
<dbReference type="GO" id="GO:0006506">
    <property type="term" value="P:GPI anchor biosynthetic process"/>
    <property type="evidence" value="ECO:0007669"/>
    <property type="project" value="InterPro"/>
</dbReference>
<evidence type="ECO:0000256" key="4">
    <source>
        <dbReference type="ARBA" id="ARBA00023136"/>
    </source>
</evidence>
<keyword evidence="6" id="KW-1133">Transmembrane helix</keyword>
<name>A0AAV2YEG3_9STRA</name>
<dbReference type="PANTHER" id="PTHR13315:SF0">
    <property type="entry name" value="METALLOPHOSPHOESTERASE 1"/>
    <property type="match status" value="1"/>
</dbReference>
<feature type="transmembrane region" description="Helical" evidence="6">
    <location>
        <begin position="65"/>
        <end position="84"/>
    </location>
</feature>
<evidence type="ECO:0000256" key="6">
    <source>
        <dbReference type="SAM" id="Phobius"/>
    </source>
</evidence>
<sequence>PSIILSGPTHAWCEYQHSGEVNAKAFTIPTFSWGQRPDPSYALLTLSGTASAVALCHLPHEHHVLAIFAIIGVILLTLLVTNMWKQRHGPCIHVQLCCDTKVTIFHIQFALRSHPDFALVLQNVDSATIVLEYFMDDATSKALYQRELIATREAKHLRPTAEENEEELRLCLVVAGAGVPAACRNASASNDKLHEITRSEWQKREDDPFNEVDFATVLKCVYPAFTLSYNATMLLSALVREQLNEVCDVANIESIQQAYPERYLEDIEVPLARVFFHAGDIGEQIAKPALTIDPIPRLPRRERQRQPPSDRSTCSTLLGHLHPQMRKKCHLDPTSMALIYRGHQLEAATTPTPCFL</sequence>
<keyword evidence="4 6" id="KW-0472">Membrane</keyword>
<keyword evidence="2" id="KW-0479">Metal-binding</keyword>
<keyword evidence="3" id="KW-0378">Hydrolase</keyword>
<comment type="cofactor">
    <cofactor evidence="1">
        <name>Mn(2+)</name>
        <dbReference type="ChEBI" id="CHEBI:29035"/>
    </cofactor>
</comment>
<proteinExistence type="predicted"/>
<dbReference type="AlphaFoldDB" id="A0AAV2YEG3"/>
<evidence type="ECO:0000256" key="1">
    <source>
        <dbReference type="ARBA" id="ARBA00001936"/>
    </source>
</evidence>
<evidence type="ECO:0000313" key="8">
    <source>
        <dbReference type="Proteomes" id="UP001146120"/>
    </source>
</evidence>
<keyword evidence="6" id="KW-0812">Transmembrane</keyword>
<evidence type="ECO:0000256" key="2">
    <source>
        <dbReference type="ARBA" id="ARBA00022723"/>
    </source>
</evidence>
<dbReference type="GO" id="GO:0046872">
    <property type="term" value="F:metal ion binding"/>
    <property type="evidence" value="ECO:0007669"/>
    <property type="project" value="UniProtKB-KW"/>
</dbReference>
<dbReference type="InterPro" id="IPR033308">
    <property type="entry name" value="PGAP5/Cdc1/Ted1"/>
</dbReference>
<organism evidence="7 8">
    <name type="scientific">Lagenidium giganteum</name>
    <dbReference type="NCBI Taxonomy" id="4803"/>
    <lineage>
        <taxon>Eukaryota</taxon>
        <taxon>Sar</taxon>
        <taxon>Stramenopiles</taxon>
        <taxon>Oomycota</taxon>
        <taxon>Peronosporomycetes</taxon>
        <taxon>Pythiales</taxon>
        <taxon>Pythiaceae</taxon>
    </lineage>
</organism>
<dbReference type="GO" id="GO:0016787">
    <property type="term" value="F:hydrolase activity"/>
    <property type="evidence" value="ECO:0007669"/>
    <property type="project" value="UniProtKB-KW"/>
</dbReference>
<evidence type="ECO:0000256" key="3">
    <source>
        <dbReference type="ARBA" id="ARBA00022801"/>
    </source>
</evidence>
<dbReference type="EMBL" id="DAKRPA010000436">
    <property type="protein sequence ID" value="DAZ92433.1"/>
    <property type="molecule type" value="Genomic_DNA"/>
</dbReference>
<gene>
    <name evidence="7" type="ORF">N0F65_000217</name>
</gene>
<reference evidence="7" key="1">
    <citation type="submission" date="2022-11" db="EMBL/GenBank/DDBJ databases">
        <authorList>
            <person name="Morgan W.R."/>
            <person name="Tartar A."/>
        </authorList>
    </citation>
    <scope>NUCLEOTIDE SEQUENCE</scope>
    <source>
        <strain evidence="7">ARSEF 373</strain>
    </source>
</reference>
<reference evidence="7" key="2">
    <citation type="journal article" date="2023" name="Microbiol Resour">
        <title>Decontamination and Annotation of the Draft Genome Sequence of the Oomycete Lagenidium giganteum ARSEF 373.</title>
        <authorList>
            <person name="Morgan W.R."/>
            <person name="Tartar A."/>
        </authorList>
    </citation>
    <scope>NUCLEOTIDE SEQUENCE</scope>
    <source>
        <strain evidence="7">ARSEF 373</strain>
    </source>
</reference>
<dbReference type="GO" id="GO:0016020">
    <property type="term" value="C:membrane"/>
    <property type="evidence" value="ECO:0007669"/>
    <property type="project" value="GOC"/>
</dbReference>
<keyword evidence="5" id="KW-0464">Manganese</keyword>
<evidence type="ECO:0000256" key="5">
    <source>
        <dbReference type="ARBA" id="ARBA00023211"/>
    </source>
</evidence>
<evidence type="ECO:0000313" key="7">
    <source>
        <dbReference type="EMBL" id="DAZ92433.1"/>
    </source>
</evidence>